<dbReference type="Proteomes" id="UP000821866">
    <property type="component" value="Chromosome 3"/>
</dbReference>
<evidence type="ECO:0000256" key="1">
    <source>
        <dbReference type="SAM" id="MobiDB-lite"/>
    </source>
</evidence>
<proteinExistence type="predicted"/>
<evidence type="ECO:0000259" key="2">
    <source>
        <dbReference type="Pfam" id="PF24785"/>
    </source>
</evidence>
<dbReference type="Pfam" id="PF24785">
    <property type="entry name" value="RXYLT1_C"/>
    <property type="match status" value="1"/>
</dbReference>
<dbReference type="InterPro" id="IPR057538">
    <property type="entry name" value="RXYLT1_C"/>
</dbReference>
<dbReference type="GO" id="GO:0005794">
    <property type="term" value="C:Golgi apparatus"/>
    <property type="evidence" value="ECO:0007669"/>
    <property type="project" value="TreeGrafter"/>
</dbReference>
<evidence type="ECO:0000313" key="4">
    <source>
        <dbReference type="Proteomes" id="UP000821866"/>
    </source>
</evidence>
<dbReference type="GO" id="GO:0035269">
    <property type="term" value="P:protein O-linked glycosylation via mannose"/>
    <property type="evidence" value="ECO:0007669"/>
    <property type="project" value="InterPro"/>
</dbReference>
<dbReference type="InterPro" id="IPR055286">
    <property type="entry name" value="RXYLT1-like"/>
</dbReference>
<comment type="caution">
    <text evidence="3">The sequence shown here is derived from an EMBL/GenBank/DDBJ whole genome shotgun (WGS) entry which is preliminary data.</text>
</comment>
<dbReference type="VEuPathDB" id="VectorBase:LOC119163079"/>
<feature type="compositionally biased region" description="Basic and acidic residues" evidence="1">
    <location>
        <begin position="64"/>
        <end position="76"/>
    </location>
</feature>
<dbReference type="PANTHER" id="PTHR15576">
    <property type="entry name" value="RIBITOL-5-PHOSPHATE XYLOSYLTRANSFERASE 1"/>
    <property type="match status" value="1"/>
</dbReference>
<evidence type="ECO:0000313" key="3">
    <source>
        <dbReference type="EMBL" id="KAH8031869.1"/>
    </source>
</evidence>
<dbReference type="VEuPathDB" id="VectorBase:LOC119165353"/>
<feature type="domain" description="RXYLT1 C-terminal" evidence="2">
    <location>
        <begin position="100"/>
        <end position="219"/>
    </location>
</feature>
<dbReference type="GO" id="GO:0120053">
    <property type="term" value="F:ribitol beta-1,4-xylosyltransferase activity"/>
    <property type="evidence" value="ECO:0007669"/>
    <property type="project" value="InterPro"/>
</dbReference>
<reference evidence="3" key="2">
    <citation type="submission" date="2021-09" db="EMBL/GenBank/DDBJ databases">
        <authorList>
            <person name="Jia N."/>
            <person name="Wang J."/>
            <person name="Shi W."/>
            <person name="Du L."/>
            <person name="Sun Y."/>
            <person name="Zhan W."/>
            <person name="Jiang J."/>
            <person name="Wang Q."/>
            <person name="Zhang B."/>
            <person name="Ji P."/>
            <person name="Sakyi L.B."/>
            <person name="Cui X."/>
            <person name="Yuan T."/>
            <person name="Jiang B."/>
            <person name="Yang W."/>
            <person name="Lam T.T.-Y."/>
            <person name="Chang Q."/>
            <person name="Ding S."/>
            <person name="Wang X."/>
            <person name="Zhu J."/>
            <person name="Ruan X."/>
            <person name="Zhao L."/>
            <person name="Wei J."/>
            <person name="Que T."/>
            <person name="Du C."/>
            <person name="Cheng J."/>
            <person name="Dai P."/>
            <person name="Han X."/>
            <person name="Huang E."/>
            <person name="Gao Y."/>
            <person name="Liu J."/>
            <person name="Shao H."/>
            <person name="Ye R."/>
            <person name="Li L."/>
            <person name="Wei W."/>
            <person name="Wang X."/>
            <person name="Wang C."/>
            <person name="Huo Q."/>
            <person name="Li W."/>
            <person name="Guo W."/>
            <person name="Chen H."/>
            <person name="Chen S."/>
            <person name="Zhou L."/>
            <person name="Zhou L."/>
            <person name="Ni X."/>
            <person name="Tian J."/>
            <person name="Zhou Y."/>
            <person name="Sheng Y."/>
            <person name="Liu T."/>
            <person name="Pan Y."/>
            <person name="Xia L."/>
            <person name="Li J."/>
            <person name="Zhao F."/>
            <person name="Cao W."/>
        </authorList>
    </citation>
    <scope>NUCLEOTIDE SEQUENCE</scope>
    <source>
        <strain evidence="3">Rmic-2018</strain>
        <tissue evidence="3">Larvae</tissue>
    </source>
</reference>
<feature type="compositionally biased region" description="Pro residues" evidence="1">
    <location>
        <begin position="43"/>
        <end position="54"/>
    </location>
</feature>
<dbReference type="PANTHER" id="PTHR15576:SF1">
    <property type="entry name" value="RIBITOL-5-PHOSPHATE XYLOSYLTRANSFERASE 1"/>
    <property type="match status" value="1"/>
</dbReference>
<dbReference type="AlphaFoldDB" id="A0A9J6ECP9"/>
<gene>
    <name evidence="3" type="ORF">HPB51_021058</name>
</gene>
<feature type="compositionally biased region" description="Polar residues" evidence="1">
    <location>
        <begin position="22"/>
        <end position="37"/>
    </location>
</feature>
<organism evidence="3 4">
    <name type="scientific">Rhipicephalus microplus</name>
    <name type="common">Cattle tick</name>
    <name type="synonym">Boophilus microplus</name>
    <dbReference type="NCBI Taxonomy" id="6941"/>
    <lineage>
        <taxon>Eukaryota</taxon>
        <taxon>Metazoa</taxon>
        <taxon>Ecdysozoa</taxon>
        <taxon>Arthropoda</taxon>
        <taxon>Chelicerata</taxon>
        <taxon>Arachnida</taxon>
        <taxon>Acari</taxon>
        <taxon>Parasitiformes</taxon>
        <taxon>Ixodida</taxon>
        <taxon>Ixodoidea</taxon>
        <taxon>Ixodidae</taxon>
        <taxon>Rhipicephalinae</taxon>
        <taxon>Rhipicephalus</taxon>
        <taxon>Boophilus</taxon>
    </lineage>
</organism>
<sequence>METDGSEGNATARKPSSKAKSHSTQNIPIQEAAQSPGGSALPPHTPSPPRPPPTGNTTAGLGADRADEPEVVHQPEEQPVPLRRSTRERRPPERLGDYVQWRPLETKESLESYLLALKLSDVTLNPAGKNPECYRIYEALEFGSLPVLEDRTVSPGCASADDANGTFRLLKKHKAPLVFVKNWTLELMPVLEREITMKPQERVDRRQAIVSWYSSFKLCHERQICARADGQVFS</sequence>
<dbReference type="EMBL" id="JABSTU010000005">
    <property type="protein sequence ID" value="KAH8031869.1"/>
    <property type="molecule type" value="Genomic_DNA"/>
</dbReference>
<protein>
    <recommendedName>
        <fullName evidence="2">RXYLT1 C-terminal domain-containing protein</fullName>
    </recommendedName>
</protein>
<reference evidence="3" key="1">
    <citation type="journal article" date="2020" name="Cell">
        <title>Large-Scale Comparative Analyses of Tick Genomes Elucidate Their Genetic Diversity and Vector Capacities.</title>
        <authorList>
            <consortium name="Tick Genome and Microbiome Consortium (TIGMIC)"/>
            <person name="Jia N."/>
            <person name="Wang J."/>
            <person name="Shi W."/>
            <person name="Du L."/>
            <person name="Sun Y."/>
            <person name="Zhan W."/>
            <person name="Jiang J.F."/>
            <person name="Wang Q."/>
            <person name="Zhang B."/>
            <person name="Ji P."/>
            <person name="Bell-Sakyi L."/>
            <person name="Cui X.M."/>
            <person name="Yuan T.T."/>
            <person name="Jiang B.G."/>
            <person name="Yang W.F."/>
            <person name="Lam T.T."/>
            <person name="Chang Q.C."/>
            <person name="Ding S.J."/>
            <person name="Wang X.J."/>
            <person name="Zhu J.G."/>
            <person name="Ruan X.D."/>
            <person name="Zhao L."/>
            <person name="Wei J.T."/>
            <person name="Ye R.Z."/>
            <person name="Que T.C."/>
            <person name="Du C.H."/>
            <person name="Zhou Y.H."/>
            <person name="Cheng J.X."/>
            <person name="Dai P.F."/>
            <person name="Guo W.B."/>
            <person name="Han X.H."/>
            <person name="Huang E.J."/>
            <person name="Li L.F."/>
            <person name="Wei W."/>
            <person name="Gao Y.C."/>
            <person name="Liu J.Z."/>
            <person name="Shao H.Z."/>
            <person name="Wang X."/>
            <person name="Wang C.C."/>
            <person name="Yang T.C."/>
            <person name="Huo Q.B."/>
            <person name="Li W."/>
            <person name="Chen H.Y."/>
            <person name="Chen S.E."/>
            <person name="Zhou L.G."/>
            <person name="Ni X.B."/>
            <person name="Tian J.H."/>
            <person name="Sheng Y."/>
            <person name="Liu T."/>
            <person name="Pan Y.S."/>
            <person name="Xia L.Y."/>
            <person name="Li J."/>
            <person name="Zhao F."/>
            <person name="Cao W.C."/>
        </authorList>
    </citation>
    <scope>NUCLEOTIDE SEQUENCE</scope>
    <source>
        <strain evidence="3">Rmic-2018</strain>
    </source>
</reference>
<accession>A0A9J6ECP9</accession>
<keyword evidence="4" id="KW-1185">Reference proteome</keyword>
<name>A0A9J6ECP9_RHIMP</name>
<feature type="region of interest" description="Disordered" evidence="1">
    <location>
        <begin position="1"/>
        <end position="91"/>
    </location>
</feature>